<dbReference type="PANTHER" id="PTHR33164:SF102">
    <property type="entry name" value="TRANSCRIPTIONAL REGULATORY PROTEIN"/>
    <property type="match status" value="1"/>
</dbReference>
<dbReference type="GO" id="GO:0003700">
    <property type="term" value="F:DNA-binding transcription factor activity"/>
    <property type="evidence" value="ECO:0007669"/>
    <property type="project" value="InterPro"/>
</dbReference>
<dbReference type="InterPro" id="IPR036388">
    <property type="entry name" value="WH-like_DNA-bd_sf"/>
</dbReference>
<dbReference type="SUPFAM" id="SSF46785">
    <property type="entry name" value="Winged helix' DNA-binding domain"/>
    <property type="match status" value="1"/>
</dbReference>
<evidence type="ECO:0000313" key="2">
    <source>
        <dbReference type="EMBL" id="EXM39296.1"/>
    </source>
</evidence>
<dbReference type="PANTHER" id="PTHR33164">
    <property type="entry name" value="TRANSCRIPTIONAL REGULATOR, MARR FAMILY"/>
    <property type="match status" value="1"/>
</dbReference>
<dbReference type="InterPro" id="IPR036390">
    <property type="entry name" value="WH_DNA-bd_sf"/>
</dbReference>
<dbReference type="InterPro" id="IPR000835">
    <property type="entry name" value="HTH_MarR-typ"/>
</dbReference>
<proteinExistence type="predicted"/>
<feature type="domain" description="HTH marR-type" evidence="1">
    <location>
        <begin position="1"/>
        <end position="139"/>
    </location>
</feature>
<dbReference type="Proteomes" id="UP000021369">
    <property type="component" value="Unassembled WGS sequence"/>
</dbReference>
<gene>
    <name evidence="2" type="ORF">RASY3_04960</name>
</gene>
<keyword evidence="3" id="KW-1185">Reference proteome</keyword>
<dbReference type="EMBL" id="JEOB01000002">
    <property type="protein sequence ID" value="EXM39296.1"/>
    <property type="molecule type" value="Genomic_DNA"/>
</dbReference>
<comment type="caution">
    <text evidence="2">The sequence shown here is derived from an EMBL/GenBank/DDBJ whole genome shotgun (WGS) entry which is preliminary data.</text>
</comment>
<dbReference type="Pfam" id="PF12802">
    <property type="entry name" value="MarR_2"/>
    <property type="match status" value="1"/>
</dbReference>
<dbReference type="PATRIC" id="fig|1341156.4.peg.1411"/>
<accession>A0A011VVK6</accession>
<evidence type="ECO:0000313" key="3">
    <source>
        <dbReference type="Proteomes" id="UP000021369"/>
    </source>
</evidence>
<dbReference type="InterPro" id="IPR039422">
    <property type="entry name" value="MarR/SlyA-like"/>
</dbReference>
<organism evidence="2 3">
    <name type="scientific">Ruminococcus albus SY3</name>
    <dbReference type="NCBI Taxonomy" id="1341156"/>
    <lineage>
        <taxon>Bacteria</taxon>
        <taxon>Bacillati</taxon>
        <taxon>Bacillota</taxon>
        <taxon>Clostridia</taxon>
        <taxon>Eubacteriales</taxon>
        <taxon>Oscillospiraceae</taxon>
        <taxon>Ruminococcus</taxon>
    </lineage>
</organism>
<dbReference type="AlphaFoldDB" id="A0A011VVK6"/>
<sequence length="151" mass="17081">MRKEIQKEVIISSKYVHQKIGCIINSELAHNDITAAQSHVLMFIMCHEPPVYPSDIQREMHISGATVSGLVKKLRSKGYLTMEGCDTDERRRGLIATEKAAMHKAEIENCMGSIEDKAFKGFEEDELETLNKLLSRMAENLKDAEKEGQDK</sequence>
<dbReference type="GO" id="GO:0006950">
    <property type="term" value="P:response to stress"/>
    <property type="evidence" value="ECO:0007669"/>
    <property type="project" value="TreeGrafter"/>
</dbReference>
<name>A0A011VVK6_RUMAL</name>
<dbReference type="OrthoDB" id="2297442at2"/>
<dbReference type="Gene3D" id="1.10.10.10">
    <property type="entry name" value="Winged helix-like DNA-binding domain superfamily/Winged helix DNA-binding domain"/>
    <property type="match status" value="1"/>
</dbReference>
<dbReference type="PROSITE" id="PS50995">
    <property type="entry name" value="HTH_MARR_2"/>
    <property type="match status" value="1"/>
</dbReference>
<protein>
    <submittedName>
        <fullName evidence="2">MarR family transcriptional regulator</fullName>
    </submittedName>
</protein>
<reference evidence="2 3" key="1">
    <citation type="submission" date="2013-06" db="EMBL/GenBank/DDBJ databases">
        <title>Rumen cellulosomics: divergent fiber-degrading strategies revealed by comparative genome-wide analysis of six Ruminococcal strains.</title>
        <authorList>
            <person name="Dassa B."/>
            <person name="Borovok I."/>
            <person name="Lamed R."/>
            <person name="Flint H."/>
            <person name="Yeoman C.J."/>
            <person name="White B."/>
            <person name="Bayer E.A."/>
        </authorList>
    </citation>
    <scope>NUCLEOTIDE SEQUENCE [LARGE SCALE GENOMIC DNA]</scope>
    <source>
        <strain evidence="2 3">SY3</strain>
    </source>
</reference>
<evidence type="ECO:0000259" key="1">
    <source>
        <dbReference type="PROSITE" id="PS50995"/>
    </source>
</evidence>
<dbReference type="RefSeq" id="WP_037285713.1">
    <property type="nucleotide sequence ID" value="NZ_JEOB01000002.1"/>
</dbReference>
<dbReference type="SMART" id="SM00347">
    <property type="entry name" value="HTH_MARR"/>
    <property type="match status" value="1"/>
</dbReference>
<dbReference type="PRINTS" id="PR00598">
    <property type="entry name" value="HTHMARR"/>
</dbReference>